<evidence type="ECO:0000313" key="1">
    <source>
        <dbReference type="EMBL" id="OCT72359.1"/>
    </source>
</evidence>
<dbReference type="EMBL" id="CM004478">
    <property type="protein sequence ID" value="OCT72359.1"/>
    <property type="molecule type" value="Genomic_DNA"/>
</dbReference>
<organism evidence="1 2">
    <name type="scientific">Xenopus laevis</name>
    <name type="common">African clawed frog</name>
    <dbReference type="NCBI Taxonomy" id="8355"/>
    <lineage>
        <taxon>Eukaryota</taxon>
        <taxon>Metazoa</taxon>
        <taxon>Chordata</taxon>
        <taxon>Craniata</taxon>
        <taxon>Vertebrata</taxon>
        <taxon>Euteleostomi</taxon>
        <taxon>Amphibia</taxon>
        <taxon>Batrachia</taxon>
        <taxon>Anura</taxon>
        <taxon>Pipoidea</taxon>
        <taxon>Pipidae</taxon>
        <taxon>Xenopodinae</taxon>
        <taxon>Xenopus</taxon>
        <taxon>Xenopus</taxon>
    </lineage>
</organism>
<proteinExistence type="predicted"/>
<protein>
    <submittedName>
        <fullName evidence="1">Uncharacterized protein</fullName>
    </submittedName>
</protein>
<dbReference type="AlphaFoldDB" id="A0A974CFE5"/>
<sequence length="150" mass="16644">MARSCVRTRHLYLKETAIVTAILSLKLLLQLSISLPYFKRSLLILHSGCLTFPLTTSQVLRPLRCFLSHSLPPPPISCHAARSLFVSLPLPPSLNSGYTDRVSLPHSTPHFICGLTSRSLFHSPLHLPSCSLCPSSLPSLWFYSTVTLHL</sequence>
<gene>
    <name evidence="1" type="ORF">XELAEV_18035336mg</name>
</gene>
<accession>A0A974CFE5</accession>
<name>A0A974CFE5_XENLA</name>
<reference evidence="2" key="1">
    <citation type="journal article" date="2016" name="Nature">
        <title>Genome evolution in the allotetraploid frog Xenopus laevis.</title>
        <authorList>
            <person name="Session A.M."/>
            <person name="Uno Y."/>
            <person name="Kwon T."/>
            <person name="Chapman J.A."/>
            <person name="Toyoda A."/>
            <person name="Takahashi S."/>
            <person name="Fukui A."/>
            <person name="Hikosaka A."/>
            <person name="Suzuki A."/>
            <person name="Kondo M."/>
            <person name="van Heeringen S.J."/>
            <person name="Quigley I."/>
            <person name="Heinz S."/>
            <person name="Ogino H."/>
            <person name="Ochi H."/>
            <person name="Hellsten U."/>
            <person name="Lyons J.B."/>
            <person name="Simakov O."/>
            <person name="Putnam N."/>
            <person name="Stites J."/>
            <person name="Kuroki Y."/>
            <person name="Tanaka T."/>
            <person name="Michiue T."/>
            <person name="Watanabe M."/>
            <person name="Bogdanovic O."/>
            <person name="Lister R."/>
            <person name="Georgiou G."/>
            <person name="Paranjpe S.S."/>
            <person name="van Kruijsbergen I."/>
            <person name="Shu S."/>
            <person name="Carlson J."/>
            <person name="Kinoshita T."/>
            <person name="Ohta Y."/>
            <person name="Mawaribuchi S."/>
            <person name="Jenkins J."/>
            <person name="Grimwood J."/>
            <person name="Schmutz J."/>
            <person name="Mitros T."/>
            <person name="Mozaffari S.V."/>
            <person name="Suzuki Y."/>
            <person name="Haramoto Y."/>
            <person name="Yamamoto T.S."/>
            <person name="Takagi C."/>
            <person name="Heald R."/>
            <person name="Miller K."/>
            <person name="Haudenschild C."/>
            <person name="Kitzman J."/>
            <person name="Nakayama T."/>
            <person name="Izutsu Y."/>
            <person name="Robert J."/>
            <person name="Fortriede J."/>
            <person name="Burns K."/>
            <person name="Lotay V."/>
            <person name="Karimi K."/>
            <person name="Yasuoka Y."/>
            <person name="Dichmann D.S."/>
            <person name="Flajnik M.F."/>
            <person name="Houston D.W."/>
            <person name="Shendure J."/>
            <person name="DuPasquier L."/>
            <person name="Vize P.D."/>
            <person name="Zorn A.M."/>
            <person name="Ito M."/>
            <person name="Marcotte E.M."/>
            <person name="Wallingford J.B."/>
            <person name="Ito Y."/>
            <person name="Asashima M."/>
            <person name="Ueno N."/>
            <person name="Matsuda Y."/>
            <person name="Veenstra G.J."/>
            <person name="Fujiyama A."/>
            <person name="Harland R.M."/>
            <person name="Taira M."/>
            <person name="Rokhsar D.S."/>
        </authorList>
    </citation>
    <scope>NUCLEOTIDE SEQUENCE [LARGE SCALE GENOMIC DNA]</scope>
    <source>
        <strain evidence="2">J</strain>
    </source>
</reference>
<dbReference type="Proteomes" id="UP000694892">
    <property type="component" value="Chromosome 7L"/>
</dbReference>
<evidence type="ECO:0000313" key="2">
    <source>
        <dbReference type="Proteomes" id="UP000694892"/>
    </source>
</evidence>